<dbReference type="OrthoDB" id="9787280at2"/>
<organism evidence="6 7">
    <name type="scientific">Deinococcus cavernae</name>
    <dbReference type="NCBI Taxonomy" id="2320857"/>
    <lineage>
        <taxon>Bacteria</taxon>
        <taxon>Thermotogati</taxon>
        <taxon>Deinococcota</taxon>
        <taxon>Deinococci</taxon>
        <taxon>Deinococcales</taxon>
        <taxon>Deinococcaceae</taxon>
        <taxon>Deinococcus</taxon>
    </lineage>
</organism>
<comment type="pathway">
    <text evidence="1">Carotenoid biosynthesis; phytoene biosynthesis.</text>
</comment>
<dbReference type="SUPFAM" id="SSF48576">
    <property type="entry name" value="Terpenoid synthases"/>
    <property type="match status" value="1"/>
</dbReference>
<dbReference type="Pfam" id="PF00494">
    <property type="entry name" value="SQS_PSY"/>
    <property type="match status" value="1"/>
</dbReference>
<dbReference type="FunFam" id="1.10.600.10:FF:000020">
    <property type="entry name" value="Phytoene synthase"/>
    <property type="match status" value="1"/>
</dbReference>
<dbReference type="InterPro" id="IPR019845">
    <property type="entry name" value="Squalene/phytoene_synthase_CS"/>
</dbReference>
<dbReference type="AlphaFoldDB" id="A0A418UZU9"/>
<keyword evidence="3" id="KW-0808">Transferase</keyword>
<evidence type="ECO:0000256" key="2">
    <source>
        <dbReference type="ARBA" id="ARBA00006251"/>
    </source>
</evidence>
<dbReference type="InterPro" id="IPR033904">
    <property type="entry name" value="Trans_IPPS_HH"/>
</dbReference>
<evidence type="ECO:0000313" key="7">
    <source>
        <dbReference type="Proteomes" id="UP000286287"/>
    </source>
</evidence>
<name>A0A418UZU9_9DEIO</name>
<comment type="caution">
    <text evidence="6">The sequence shown here is derived from an EMBL/GenBank/DDBJ whole genome shotgun (WGS) entry which is preliminary data.</text>
</comment>
<dbReference type="PANTHER" id="PTHR31480">
    <property type="entry name" value="BIFUNCTIONAL LYCOPENE CYCLASE/PHYTOENE SYNTHASE"/>
    <property type="match status" value="1"/>
</dbReference>
<dbReference type="InterPro" id="IPR002060">
    <property type="entry name" value="Squ/phyt_synthse"/>
</dbReference>
<keyword evidence="7" id="KW-1185">Reference proteome</keyword>
<dbReference type="Proteomes" id="UP000286287">
    <property type="component" value="Unassembled WGS sequence"/>
</dbReference>
<evidence type="ECO:0000256" key="5">
    <source>
        <dbReference type="ARBA" id="ARBA00053028"/>
    </source>
</evidence>
<dbReference type="SFLD" id="SFLDG01212">
    <property type="entry name" value="Phytoene_synthase_like"/>
    <property type="match status" value="1"/>
</dbReference>
<comment type="similarity">
    <text evidence="2">Belongs to the phytoene/squalene synthase family.</text>
</comment>
<dbReference type="SFLD" id="SFLDG01018">
    <property type="entry name" value="Squalene/Phytoene_Synthase_Lik"/>
    <property type="match status" value="1"/>
</dbReference>
<dbReference type="GO" id="GO:0004311">
    <property type="term" value="F:geranylgeranyl diphosphate synthase activity"/>
    <property type="evidence" value="ECO:0007669"/>
    <property type="project" value="InterPro"/>
</dbReference>
<dbReference type="GO" id="GO:0051996">
    <property type="term" value="F:squalene synthase [NAD(P)H] activity"/>
    <property type="evidence" value="ECO:0007669"/>
    <property type="project" value="InterPro"/>
</dbReference>
<reference evidence="6 7" key="1">
    <citation type="submission" date="2018-09" db="EMBL/GenBank/DDBJ databases">
        <authorList>
            <person name="Zhu H."/>
        </authorList>
    </citation>
    <scope>NUCLEOTIDE SEQUENCE [LARGE SCALE GENOMIC DNA]</scope>
    <source>
        <strain evidence="6 7">K2S05-167</strain>
    </source>
</reference>
<evidence type="ECO:0000256" key="3">
    <source>
        <dbReference type="ARBA" id="ARBA00022679"/>
    </source>
</evidence>
<gene>
    <name evidence="6" type="ORF">D3875_22025</name>
</gene>
<accession>A0A418UZU9</accession>
<keyword evidence="4" id="KW-0125">Carotenoid biosynthesis</keyword>
<dbReference type="Gene3D" id="1.10.600.10">
    <property type="entry name" value="Farnesyl Diphosphate Synthase"/>
    <property type="match status" value="1"/>
</dbReference>
<evidence type="ECO:0000256" key="1">
    <source>
        <dbReference type="ARBA" id="ARBA00004684"/>
    </source>
</evidence>
<evidence type="ECO:0000313" key="6">
    <source>
        <dbReference type="EMBL" id="RJF69007.1"/>
    </source>
</evidence>
<dbReference type="PROSITE" id="PS01045">
    <property type="entry name" value="SQUALEN_PHYTOEN_SYN_2"/>
    <property type="match status" value="1"/>
</dbReference>
<dbReference type="InterPro" id="IPR044843">
    <property type="entry name" value="Trans_IPPS_bact-type"/>
</dbReference>
<protein>
    <submittedName>
        <fullName evidence="6">Phytoene/squalene synthase family protein</fullName>
    </submittedName>
</protein>
<comment type="cofactor">
    <cofactor evidence="5">
        <name>ATP</name>
        <dbReference type="ChEBI" id="CHEBI:30616"/>
    </cofactor>
</comment>
<evidence type="ECO:0000256" key="4">
    <source>
        <dbReference type="ARBA" id="ARBA00022746"/>
    </source>
</evidence>
<proteinExistence type="inferred from homology"/>
<dbReference type="RefSeq" id="WP_119766871.1">
    <property type="nucleotide sequence ID" value="NZ_QYUJ01000030.1"/>
</dbReference>
<dbReference type="InterPro" id="IPR008949">
    <property type="entry name" value="Isoprenoid_synthase_dom_sf"/>
</dbReference>
<dbReference type="GO" id="GO:0016117">
    <property type="term" value="P:carotenoid biosynthetic process"/>
    <property type="evidence" value="ECO:0007669"/>
    <property type="project" value="UniProtKB-KW"/>
</dbReference>
<sequence length="323" mass="35669">MASNPALSYPARPKAALEWARQVTRTHSKTFYLGSLLYPPGQREAVWAVYAACRVGDDIADEQTGAGAWQNLLAWRAEVRSAFAGEAGQSEMQRALAWAAGQYAIPLSAFEELFEGFCMDLRGQAYDTMDDLRLYCRRVAGVVGLMIAPISGYRGGQATLDGAVQLGEAMQLTNILRDVGEDLRRGRVYLPRELLEAYGVSPAELQAGQGSPEYSRLLRHLADEARAWYALGEAHVPQLDGRSRVGVAAAARAYAAILTDLENNAFDNLTYRAHVSGWHKLKLLWGAQRDFREPVDVCPISWLERQYARVMATRNVSPTESAD</sequence>
<dbReference type="SFLD" id="SFLDS00005">
    <property type="entry name" value="Isoprenoid_Synthase_Type_I"/>
    <property type="match status" value="1"/>
</dbReference>
<dbReference type="CDD" id="cd00683">
    <property type="entry name" value="Trans_IPPS_HH"/>
    <property type="match status" value="1"/>
</dbReference>
<dbReference type="EMBL" id="QYUJ01000030">
    <property type="protein sequence ID" value="RJF69007.1"/>
    <property type="molecule type" value="Genomic_DNA"/>
</dbReference>